<dbReference type="Proteomes" id="UP000694287">
    <property type="component" value="Unassembled WGS sequence"/>
</dbReference>
<comment type="caution">
    <text evidence="1">The sequence shown here is derived from an EMBL/GenBank/DDBJ whole genome shotgun (WGS) entry which is preliminary data.</text>
</comment>
<evidence type="ECO:0000313" key="2">
    <source>
        <dbReference type="Proteomes" id="UP000694287"/>
    </source>
</evidence>
<evidence type="ECO:0008006" key="3">
    <source>
        <dbReference type="Google" id="ProtNLM"/>
    </source>
</evidence>
<dbReference type="EMBL" id="JADQDK010000001">
    <property type="protein sequence ID" value="MBW0138435.1"/>
    <property type="molecule type" value="Genomic_DNA"/>
</dbReference>
<evidence type="ECO:0000313" key="1">
    <source>
        <dbReference type="EMBL" id="MBW0138435.1"/>
    </source>
</evidence>
<name>A0ABS6V1U3_9PSEU</name>
<protein>
    <recommendedName>
        <fullName evidence="3">C2H2-type domain-containing protein</fullName>
    </recommendedName>
</protein>
<organism evidence="1 2">
    <name type="scientific">Pseudonocardia abyssalis</name>
    <dbReference type="NCBI Taxonomy" id="2792008"/>
    <lineage>
        <taxon>Bacteria</taxon>
        <taxon>Bacillati</taxon>
        <taxon>Actinomycetota</taxon>
        <taxon>Actinomycetes</taxon>
        <taxon>Pseudonocardiales</taxon>
        <taxon>Pseudonocardiaceae</taxon>
        <taxon>Pseudonocardia</taxon>
    </lineage>
</organism>
<accession>A0ABS6V1U3</accession>
<reference evidence="1 2" key="1">
    <citation type="submission" date="2020-11" db="EMBL/GenBank/DDBJ databases">
        <title>Pseudonocardia abyssalis sp. nov. and Pseudonocardia oceani sp. nov., description and phylogenomic analysis of two novel actinomycetes isolated from the deep Southern Ocean.</title>
        <authorList>
            <person name="Parra J."/>
        </authorList>
    </citation>
    <scope>NUCLEOTIDE SEQUENCE [LARGE SCALE GENOMIC DNA]</scope>
    <source>
        <strain evidence="1 2">KRD-168</strain>
    </source>
</reference>
<sequence>MPIHITLTRKTRIDDPTDVLGRTYFGWDPDATAETNWAANRGHWVLGQRARGERYVLFSFVDDREIVMAAEIDDIVEATDKPGKKIIEGALLQPGHPVYEAFVGQPQPESARVRNPVTYLDVTVGGWLCGCGCGAEIYVGEFVRGHEQTALHQRVARIGTIPEFIRWFDTLEAGQSPETTRATAIAVEGRLELSVTAKGATTLRFTPVPA</sequence>
<keyword evidence="2" id="KW-1185">Reference proteome</keyword>
<proteinExistence type="predicted"/>
<gene>
    <name evidence="1" type="ORF">I4I81_29840</name>
</gene>
<dbReference type="RefSeq" id="WP_218606085.1">
    <property type="nucleotide sequence ID" value="NZ_JADQDJ010000505.1"/>
</dbReference>